<organism evidence="3 4">
    <name type="scientific">Dyadobacter subterraneus</name>
    <dbReference type="NCBI Taxonomy" id="2773304"/>
    <lineage>
        <taxon>Bacteria</taxon>
        <taxon>Pseudomonadati</taxon>
        <taxon>Bacteroidota</taxon>
        <taxon>Cytophagia</taxon>
        <taxon>Cytophagales</taxon>
        <taxon>Spirosomataceae</taxon>
        <taxon>Dyadobacter</taxon>
    </lineage>
</organism>
<evidence type="ECO:0000313" key="3">
    <source>
        <dbReference type="EMBL" id="MBE9464826.1"/>
    </source>
</evidence>
<protein>
    <recommendedName>
        <fullName evidence="2">Hedgehog protein Hint domain-containing protein</fullName>
    </recommendedName>
</protein>
<dbReference type="Pfam" id="PF01079">
    <property type="entry name" value="Hint"/>
    <property type="match status" value="1"/>
</dbReference>
<reference evidence="4" key="1">
    <citation type="submission" date="2023-07" db="EMBL/GenBank/DDBJ databases">
        <title>Dyadobacter sp. nov 'subterranea' isolated from contaminted grondwater.</title>
        <authorList>
            <person name="Szabo I."/>
            <person name="Al-Omari J."/>
            <person name="Szerdahelyi S.G."/>
            <person name="Rado J."/>
        </authorList>
    </citation>
    <scope>NUCLEOTIDE SEQUENCE [LARGE SCALE GENOMIC DNA]</scope>
    <source>
        <strain evidence="4">UP-52</strain>
    </source>
</reference>
<keyword evidence="4" id="KW-1185">Reference proteome</keyword>
<feature type="signal peptide" evidence="1">
    <location>
        <begin position="1"/>
        <end position="19"/>
    </location>
</feature>
<dbReference type="InterPro" id="IPR036844">
    <property type="entry name" value="Hint_dom_sf"/>
</dbReference>
<accession>A0ABR9WKE8</accession>
<feature type="domain" description="Hedgehog protein Hint" evidence="2">
    <location>
        <begin position="36"/>
        <end position="195"/>
    </location>
</feature>
<dbReference type="InterPro" id="IPR001767">
    <property type="entry name" value="Hedgehog_Hint"/>
</dbReference>
<dbReference type="Gene3D" id="2.170.16.10">
    <property type="entry name" value="Hedgehog/Intein (Hint) domain"/>
    <property type="match status" value="1"/>
</dbReference>
<feature type="chain" id="PRO_5045680259" description="Hedgehog protein Hint domain-containing protein" evidence="1">
    <location>
        <begin position="20"/>
        <end position="197"/>
    </location>
</feature>
<dbReference type="SUPFAM" id="SSF51294">
    <property type="entry name" value="Hedgehog/intein (Hint) domain"/>
    <property type="match status" value="1"/>
</dbReference>
<gene>
    <name evidence="3" type="ORF">IEE83_23330</name>
</gene>
<evidence type="ECO:0000256" key="1">
    <source>
        <dbReference type="SAM" id="SignalP"/>
    </source>
</evidence>
<keyword evidence="1" id="KW-0732">Signal</keyword>
<evidence type="ECO:0000259" key="2">
    <source>
        <dbReference type="Pfam" id="PF01079"/>
    </source>
</evidence>
<dbReference type="Proteomes" id="UP000634134">
    <property type="component" value="Unassembled WGS sequence"/>
</dbReference>
<proteinExistence type="predicted"/>
<comment type="caution">
    <text evidence="3">The sequence shown here is derived from an EMBL/GenBank/DDBJ whole genome shotgun (WGS) entry which is preliminary data.</text>
</comment>
<evidence type="ECO:0000313" key="4">
    <source>
        <dbReference type="Proteomes" id="UP000634134"/>
    </source>
</evidence>
<dbReference type="RefSeq" id="WP_194122857.1">
    <property type="nucleotide sequence ID" value="NZ_JACYGY010000001.1"/>
</dbReference>
<dbReference type="EMBL" id="JACYGY010000001">
    <property type="protein sequence ID" value="MBE9464826.1"/>
    <property type="molecule type" value="Genomic_DNA"/>
</dbReference>
<name>A0ABR9WKE8_9BACT</name>
<sequence length="197" mass="21876">MRKKIIIPFLSLLSFAAIAQSEYNGSEKTEIADRNSAKEKKRYKYFCATANVTMADGTSKPIHEVKVGEEVRTCHKGKSITTQVKGVEVFYNPDAALTAVYLRPAKENTAKSESFPLVPAVLLEATPHHQVQTDKGNKAMKQLSKNDILYHVEPETGEVSSWKVGVVQTNARKVEKAYNLTTKEGSYIVENVIVSDK</sequence>